<dbReference type="AlphaFoldDB" id="A0A1Y2K948"/>
<dbReference type="STRING" id="1434232.MAIT1_03946"/>
<comment type="caution">
    <text evidence="2">The sequence shown here is derived from an EMBL/GenBank/DDBJ whole genome shotgun (WGS) entry which is preliminary data.</text>
</comment>
<proteinExistence type="predicted"/>
<accession>A0A1Y2K948</accession>
<dbReference type="EMBL" id="LVJN01000015">
    <property type="protein sequence ID" value="OSM07139.1"/>
    <property type="molecule type" value="Genomic_DNA"/>
</dbReference>
<feature type="chain" id="PRO_5013050713" evidence="1">
    <location>
        <begin position="27"/>
        <end position="258"/>
    </location>
</feature>
<reference evidence="2 3" key="1">
    <citation type="journal article" date="2016" name="BMC Genomics">
        <title>Combined genomic and structural analyses of a cultured magnetotactic bacterium reveals its niche adaptation to a dynamic environment.</title>
        <authorList>
            <person name="Araujo A.C."/>
            <person name="Morillo V."/>
            <person name="Cypriano J."/>
            <person name="Teixeira L.C."/>
            <person name="Leao P."/>
            <person name="Lyra S."/>
            <person name="Almeida L.G."/>
            <person name="Bazylinski D.A."/>
            <person name="Vasconcellos A.T."/>
            <person name="Abreu F."/>
            <person name="Lins U."/>
        </authorList>
    </citation>
    <scope>NUCLEOTIDE SEQUENCE [LARGE SCALE GENOMIC DNA]</scope>
    <source>
        <strain evidence="2 3">IT-1</strain>
    </source>
</reference>
<feature type="signal peptide" evidence="1">
    <location>
        <begin position="1"/>
        <end position="26"/>
    </location>
</feature>
<dbReference type="RefSeq" id="WP_085441095.1">
    <property type="nucleotide sequence ID" value="NZ_LVJN01000015.1"/>
</dbReference>
<evidence type="ECO:0000313" key="3">
    <source>
        <dbReference type="Proteomes" id="UP000194003"/>
    </source>
</evidence>
<sequence>MNILQRSVFTLLGALALLLSSGPALAMQELEWKTDFGPMALTIDDDGTAEGKYPDYTGKLYGSVEDNENRFVGYWVQPRSELRCSEKRHGSAFWGQVIFTGLSEASLKGKWSYCDKPPGTHGAWNGVLTRRHVKAVAKRMTPEQERAYKKAQKEFDPKLMRQNMMIQMLMSARAGLKVCQQYGSPETSDDLVDMFIDRAARKGATADQQQALRDTLEDMTTTFQTQMAPEANSERCGKMLQKWAKNAARWRKKIMDSE</sequence>
<dbReference type="OrthoDB" id="7444491at2"/>
<organism evidence="2 3">
    <name type="scientific">Magnetofaba australis IT-1</name>
    <dbReference type="NCBI Taxonomy" id="1434232"/>
    <lineage>
        <taxon>Bacteria</taxon>
        <taxon>Pseudomonadati</taxon>
        <taxon>Pseudomonadota</taxon>
        <taxon>Magnetococcia</taxon>
        <taxon>Magnetococcales</taxon>
        <taxon>Magnetococcaceae</taxon>
        <taxon>Magnetofaba</taxon>
    </lineage>
</organism>
<dbReference type="Proteomes" id="UP000194003">
    <property type="component" value="Unassembled WGS sequence"/>
</dbReference>
<name>A0A1Y2K948_9PROT</name>
<keyword evidence="1" id="KW-0732">Signal</keyword>
<evidence type="ECO:0000313" key="2">
    <source>
        <dbReference type="EMBL" id="OSM07139.1"/>
    </source>
</evidence>
<evidence type="ECO:0000256" key="1">
    <source>
        <dbReference type="SAM" id="SignalP"/>
    </source>
</evidence>
<protein>
    <submittedName>
        <fullName evidence="2">Uncharacterized protein</fullName>
    </submittedName>
</protein>
<gene>
    <name evidence="2" type="ORF">MAIT1_03946</name>
</gene>
<keyword evidence="3" id="KW-1185">Reference proteome</keyword>